<dbReference type="InterPro" id="IPR036259">
    <property type="entry name" value="MFS_trans_sf"/>
</dbReference>
<dbReference type="GO" id="GO:0016020">
    <property type="term" value="C:membrane"/>
    <property type="evidence" value="ECO:0007669"/>
    <property type="project" value="UniProtKB-SubCell"/>
</dbReference>
<evidence type="ECO:0000256" key="2">
    <source>
        <dbReference type="ARBA" id="ARBA00022692"/>
    </source>
</evidence>
<dbReference type="Gene3D" id="1.20.1250.20">
    <property type="entry name" value="MFS general substrate transporter like domains"/>
    <property type="match status" value="1"/>
</dbReference>
<dbReference type="Proteomes" id="UP001196413">
    <property type="component" value="Unassembled WGS sequence"/>
</dbReference>
<keyword evidence="3 5" id="KW-1133">Transmembrane helix</keyword>
<proteinExistence type="predicted"/>
<gene>
    <name evidence="6" type="ORF">KIN20_008011</name>
</gene>
<feature type="transmembrane region" description="Helical" evidence="5">
    <location>
        <begin position="23"/>
        <end position="45"/>
    </location>
</feature>
<comment type="subcellular location">
    <subcellularLocation>
        <location evidence="1">Membrane</location>
        <topology evidence="1">Multi-pass membrane protein</topology>
    </subcellularLocation>
</comment>
<dbReference type="AlphaFoldDB" id="A0AAD5QME5"/>
<evidence type="ECO:0000313" key="6">
    <source>
        <dbReference type="EMBL" id="KAJ1351851.1"/>
    </source>
</evidence>
<evidence type="ECO:0000256" key="3">
    <source>
        <dbReference type="ARBA" id="ARBA00022989"/>
    </source>
</evidence>
<keyword evidence="7" id="KW-1185">Reference proteome</keyword>
<dbReference type="EMBL" id="JAHQIW010001244">
    <property type="protein sequence ID" value="KAJ1351851.1"/>
    <property type="molecule type" value="Genomic_DNA"/>
</dbReference>
<evidence type="ECO:0000256" key="4">
    <source>
        <dbReference type="ARBA" id="ARBA00023136"/>
    </source>
</evidence>
<sequence length="183" mass="20771">MRYVCNLTLGYADFKFKRIGRKFVHTSGLVTIILSLALVIIAYILGFNHKLKEEIRLLILLASAMTSQIYITAGIVGNELFPTPIRNIGYAFLQLWNRMGVIVSPFIFYWATTSVILPYCIMITLCLVNMLSFECLLPETKGLHLAIQMPPLEERLLKGRKYRRQDTKSGRLVASEASPLSIQ</sequence>
<evidence type="ECO:0000256" key="5">
    <source>
        <dbReference type="SAM" id="Phobius"/>
    </source>
</evidence>
<accession>A0AAD5QME5</accession>
<keyword evidence="2 5" id="KW-0812">Transmembrane</keyword>
<feature type="transmembrane region" description="Helical" evidence="5">
    <location>
        <begin position="116"/>
        <end position="137"/>
    </location>
</feature>
<dbReference type="PANTHER" id="PTHR24064">
    <property type="entry name" value="SOLUTE CARRIER FAMILY 22 MEMBER"/>
    <property type="match status" value="1"/>
</dbReference>
<comment type="caution">
    <text evidence="6">The sequence shown here is derived from an EMBL/GenBank/DDBJ whole genome shotgun (WGS) entry which is preliminary data.</text>
</comment>
<organism evidence="6 7">
    <name type="scientific">Parelaphostrongylus tenuis</name>
    <name type="common">Meningeal worm</name>
    <dbReference type="NCBI Taxonomy" id="148309"/>
    <lineage>
        <taxon>Eukaryota</taxon>
        <taxon>Metazoa</taxon>
        <taxon>Ecdysozoa</taxon>
        <taxon>Nematoda</taxon>
        <taxon>Chromadorea</taxon>
        <taxon>Rhabditida</taxon>
        <taxon>Rhabditina</taxon>
        <taxon>Rhabditomorpha</taxon>
        <taxon>Strongyloidea</taxon>
        <taxon>Metastrongylidae</taxon>
        <taxon>Parelaphostrongylus</taxon>
    </lineage>
</organism>
<evidence type="ECO:0000313" key="7">
    <source>
        <dbReference type="Proteomes" id="UP001196413"/>
    </source>
</evidence>
<name>A0AAD5QME5_PARTN</name>
<evidence type="ECO:0000256" key="1">
    <source>
        <dbReference type="ARBA" id="ARBA00004141"/>
    </source>
</evidence>
<reference evidence="6" key="1">
    <citation type="submission" date="2021-06" db="EMBL/GenBank/DDBJ databases">
        <title>Parelaphostrongylus tenuis whole genome reference sequence.</title>
        <authorList>
            <person name="Garwood T.J."/>
            <person name="Larsen P.A."/>
            <person name="Fountain-Jones N.M."/>
            <person name="Garbe J.R."/>
            <person name="Macchietto M.G."/>
            <person name="Kania S.A."/>
            <person name="Gerhold R.W."/>
            <person name="Richards J.E."/>
            <person name="Wolf T.M."/>
        </authorList>
    </citation>
    <scope>NUCLEOTIDE SEQUENCE</scope>
    <source>
        <strain evidence="6">MNPRO001-30</strain>
        <tissue evidence="6">Meninges</tissue>
    </source>
</reference>
<evidence type="ECO:0008006" key="8">
    <source>
        <dbReference type="Google" id="ProtNLM"/>
    </source>
</evidence>
<keyword evidence="4 5" id="KW-0472">Membrane</keyword>
<feature type="transmembrane region" description="Helical" evidence="5">
    <location>
        <begin position="57"/>
        <end position="76"/>
    </location>
</feature>
<protein>
    <recommendedName>
        <fullName evidence="8">Major facilitator superfamily (MFS) profile domain-containing protein</fullName>
    </recommendedName>
</protein>
<dbReference type="SUPFAM" id="SSF103473">
    <property type="entry name" value="MFS general substrate transporter"/>
    <property type="match status" value="1"/>
</dbReference>